<name>A0A067T5E9_GALM3</name>
<dbReference type="AlphaFoldDB" id="A0A067T5E9"/>
<dbReference type="InterPro" id="IPR011600">
    <property type="entry name" value="Pept_C14_caspase"/>
</dbReference>
<dbReference type="HOGENOM" id="CLU_011935_0_0_1"/>
<evidence type="ECO:0000256" key="1">
    <source>
        <dbReference type="ARBA" id="ARBA00009005"/>
    </source>
</evidence>
<dbReference type="Pfam" id="PF00656">
    <property type="entry name" value="Peptidase_C14"/>
    <property type="match status" value="1"/>
</dbReference>
<evidence type="ECO:0000313" key="4">
    <source>
        <dbReference type="Proteomes" id="UP000027222"/>
    </source>
</evidence>
<dbReference type="EMBL" id="KL142381">
    <property type="protein sequence ID" value="KDR75149.1"/>
    <property type="molecule type" value="Genomic_DNA"/>
</dbReference>
<accession>A0A067T5E9</accession>
<dbReference type="InterPro" id="IPR050452">
    <property type="entry name" value="Metacaspase"/>
</dbReference>
<sequence length="643" mass="71764">MSSRIFALIIGIDNYKSGAIWNLHSCTEDAIKVKQWFMDGLNVPNDQICLLLDSQATRRNIEDSFMKHLVNNASIERGDAVIIYFAGHGSCLPAPSGWFQGGLKDGIVEILCPYDHDTKLAEGRNAGISDRSLSALLDELISSKGNNITLLLDCCFSPPQTTANIRDRSVTRWTRTTKATPDDLYRGLWTGARGKPQSSRFGFFNPSSSHTLLAACSPGEQAVEGKDGGRFTSSLLHAATRFPLHRTSYASLVDHLRQVNTYSQKFVCLGKHKNRTLFDDVPFTQDKSFSSASLDHETKSLTVELGAIHGVVDGSEISLHLHNHRCSFNPPVAVCVIYDVRPTSSLIRVKSQVSDIPKSCWAKVTQWNNRRPFRVYLRSTFTSFWKMWKLRKSLPTKPGKTPLKSGVNVLRVKRADLADLSLTLGSKSVFVQNNPILSQEEKRMIEIENKDGLQVIDDAARFNLHLFRKNIDNPFRNLVDMEIYQLDPVSWSKVGPNYLQDGVAMIPYQRGAVYDISLQNTSQVNIWPYLLYMDPNHHNITILYTPDAASIDAPLPSQGTLEIGAGSLGSEALSFTLADHSHLDFAYLKLFLSSTPVNLNVLEQDPLPHWVKESHAEDHLLTAPIWDTAIASLIFIRALDGNT</sequence>
<gene>
    <name evidence="3" type="ORF">GALMADRAFT_226806</name>
</gene>
<feature type="domain" description="Peptidase C14 caspase" evidence="2">
    <location>
        <begin position="6"/>
        <end position="258"/>
    </location>
</feature>
<organism evidence="3 4">
    <name type="scientific">Galerina marginata (strain CBS 339.88)</name>
    <dbReference type="NCBI Taxonomy" id="685588"/>
    <lineage>
        <taxon>Eukaryota</taxon>
        <taxon>Fungi</taxon>
        <taxon>Dikarya</taxon>
        <taxon>Basidiomycota</taxon>
        <taxon>Agaricomycotina</taxon>
        <taxon>Agaricomycetes</taxon>
        <taxon>Agaricomycetidae</taxon>
        <taxon>Agaricales</taxon>
        <taxon>Agaricineae</taxon>
        <taxon>Strophariaceae</taxon>
        <taxon>Galerina</taxon>
    </lineage>
</organism>
<dbReference type="Proteomes" id="UP000027222">
    <property type="component" value="Unassembled WGS sequence"/>
</dbReference>
<protein>
    <recommendedName>
        <fullName evidence="2">Peptidase C14 caspase domain-containing protein</fullName>
    </recommendedName>
</protein>
<keyword evidence="4" id="KW-1185">Reference proteome</keyword>
<dbReference type="OrthoDB" id="3223806at2759"/>
<dbReference type="GO" id="GO:0005737">
    <property type="term" value="C:cytoplasm"/>
    <property type="evidence" value="ECO:0007669"/>
    <property type="project" value="TreeGrafter"/>
</dbReference>
<dbReference type="GO" id="GO:0004197">
    <property type="term" value="F:cysteine-type endopeptidase activity"/>
    <property type="evidence" value="ECO:0007669"/>
    <property type="project" value="InterPro"/>
</dbReference>
<proteinExistence type="inferred from homology"/>
<dbReference type="GO" id="GO:0006508">
    <property type="term" value="P:proteolysis"/>
    <property type="evidence" value="ECO:0007669"/>
    <property type="project" value="InterPro"/>
</dbReference>
<comment type="similarity">
    <text evidence="1">Belongs to the peptidase C14B family.</text>
</comment>
<evidence type="ECO:0000259" key="2">
    <source>
        <dbReference type="Pfam" id="PF00656"/>
    </source>
</evidence>
<dbReference type="Gene3D" id="3.40.50.1460">
    <property type="match status" value="1"/>
</dbReference>
<dbReference type="PANTHER" id="PTHR48104">
    <property type="entry name" value="METACASPASE-4"/>
    <property type="match status" value="1"/>
</dbReference>
<dbReference type="PANTHER" id="PTHR48104:SF30">
    <property type="entry name" value="METACASPASE-1"/>
    <property type="match status" value="1"/>
</dbReference>
<evidence type="ECO:0000313" key="3">
    <source>
        <dbReference type="EMBL" id="KDR75149.1"/>
    </source>
</evidence>
<reference evidence="4" key="1">
    <citation type="journal article" date="2014" name="Proc. Natl. Acad. Sci. U.S.A.">
        <title>Extensive sampling of basidiomycete genomes demonstrates inadequacy of the white-rot/brown-rot paradigm for wood decay fungi.</title>
        <authorList>
            <person name="Riley R."/>
            <person name="Salamov A.A."/>
            <person name="Brown D.W."/>
            <person name="Nagy L.G."/>
            <person name="Floudas D."/>
            <person name="Held B.W."/>
            <person name="Levasseur A."/>
            <person name="Lombard V."/>
            <person name="Morin E."/>
            <person name="Otillar R."/>
            <person name="Lindquist E.A."/>
            <person name="Sun H."/>
            <person name="LaButti K.M."/>
            <person name="Schmutz J."/>
            <person name="Jabbour D."/>
            <person name="Luo H."/>
            <person name="Baker S.E."/>
            <person name="Pisabarro A.G."/>
            <person name="Walton J.D."/>
            <person name="Blanchette R.A."/>
            <person name="Henrissat B."/>
            <person name="Martin F."/>
            <person name="Cullen D."/>
            <person name="Hibbett D.S."/>
            <person name="Grigoriev I.V."/>
        </authorList>
    </citation>
    <scope>NUCLEOTIDE SEQUENCE [LARGE SCALE GENOMIC DNA]</scope>
    <source>
        <strain evidence="4">CBS 339.88</strain>
    </source>
</reference>